<dbReference type="PROSITE" id="PS51257">
    <property type="entry name" value="PROKAR_LIPOPROTEIN"/>
    <property type="match status" value="1"/>
</dbReference>
<feature type="chain" id="PRO_5039560863" evidence="2">
    <location>
        <begin position="23"/>
        <end position="605"/>
    </location>
</feature>
<dbReference type="Gene3D" id="3.40.190.10">
    <property type="entry name" value="Periplasmic binding protein-like II"/>
    <property type="match status" value="1"/>
</dbReference>
<evidence type="ECO:0000256" key="2">
    <source>
        <dbReference type="SAM" id="SignalP"/>
    </source>
</evidence>
<protein>
    <submittedName>
        <fullName evidence="4">Peptide/nickel transport system substrate-binding protein</fullName>
    </submittedName>
</protein>
<dbReference type="PIRSF" id="PIRSF002741">
    <property type="entry name" value="MppA"/>
    <property type="match status" value="1"/>
</dbReference>
<dbReference type="InterPro" id="IPR000914">
    <property type="entry name" value="SBP_5_dom"/>
</dbReference>
<organism evidence="4 5">
    <name type="scientific">Flavimobilis marinus</name>
    <dbReference type="NCBI Taxonomy" id="285351"/>
    <lineage>
        <taxon>Bacteria</taxon>
        <taxon>Bacillati</taxon>
        <taxon>Actinomycetota</taxon>
        <taxon>Actinomycetes</taxon>
        <taxon>Micrococcales</taxon>
        <taxon>Jonesiaceae</taxon>
        <taxon>Flavimobilis</taxon>
    </lineage>
</organism>
<dbReference type="PANTHER" id="PTHR30290:SF65">
    <property type="entry name" value="MONOACYL PHOSPHATIDYLINOSITOL TETRAMANNOSIDE-BINDING PROTEIN LPQW-RELATED"/>
    <property type="match status" value="1"/>
</dbReference>
<evidence type="ECO:0000259" key="3">
    <source>
        <dbReference type="Pfam" id="PF00496"/>
    </source>
</evidence>
<evidence type="ECO:0000256" key="1">
    <source>
        <dbReference type="SAM" id="MobiDB-lite"/>
    </source>
</evidence>
<dbReference type="InterPro" id="IPR039424">
    <property type="entry name" value="SBP_5"/>
</dbReference>
<keyword evidence="2" id="KW-0732">Signal</keyword>
<feature type="compositionally biased region" description="Low complexity" evidence="1">
    <location>
        <begin position="31"/>
        <end position="50"/>
    </location>
</feature>
<dbReference type="STRING" id="285351.SAMN04488035_0612"/>
<dbReference type="AlphaFoldDB" id="A0A1I2DKZ9"/>
<reference evidence="5" key="1">
    <citation type="submission" date="2016-10" db="EMBL/GenBank/DDBJ databases">
        <authorList>
            <person name="Varghese N."/>
            <person name="Submissions S."/>
        </authorList>
    </citation>
    <scope>NUCLEOTIDE SEQUENCE [LARGE SCALE GENOMIC DNA]</scope>
    <source>
        <strain evidence="5">DSM 19083</strain>
    </source>
</reference>
<sequence length="605" mass="65448">MNIRRMAAPVALLASGALVLSACTASEDPETPNTSSTTSETGGTGGVEPTDTGKADLGEVVTADDTIYYTLGGEEWLGYNGNTPETYSTYNSVINDRMFSGFMYFGTDGAIYQDEEYGTFEVTSEDPMVVEYTLNDAAAWSDGEPIKYEDYLLEWAARSIADGETEEGDPKPLFNHVSGLDMAELVPAGPTGEAGGKTFSFEYSAPNPDYQIQISAAFPAHVVAEQAGMSLEELVTAIQEKDVEALRPAAEFWNTGWLSPNAGELPDPEITPVSGPYKLSAWEAGQSVTLVANENYWGTPPATKTLVYRFVAPEAQVQALQNGDLNIIEPQATVDTVQQIEGLGDAVSLLTGESLTWEHLDFNFNSGVFADSLELREAFAMCVPRQQIIDNLIKPIDPNATVMNAREVFPFQDNYDEVVSAAYDGRYDEVDIEGAKAKIAEAGVESPVKVRIGYSAPNQRRTEEVALIKSSCDQAGFEIEDVGNADFFAVTLPDGDYEVALFAWAGSGQITSGQNIYASTGGQNYGGFKSDTVDAAWDTLVGTLDESVHLEQTKVIEKALWDELFGIPLFAHPGVVAYDSTIQNVRDTATQNTVAWNAEQWVRAS</sequence>
<evidence type="ECO:0000313" key="5">
    <source>
        <dbReference type="Proteomes" id="UP000198520"/>
    </source>
</evidence>
<name>A0A1I2DKZ9_9MICO</name>
<dbReference type="Gene3D" id="3.10.105.10">
    <property type="entry name" value="Dipeptide-binding Protein, Domain 3"/>
    <property type="match status" value="1"/>
</dbReference>
<gene>
    <name evidence="4" type="ORF">SAMN04488035_0612</name>
</gene>
<evidence type="ECO:0000313" key="4">
    <source>
        <dbReference type="EMBL" id="SFE81332.1"/>
    </source>
</evidence>
<dbReference type="GO" id="GO:0042597">
    <property type="term" value="C:periplasmic space"/>
    <property type="evidence" value="ECO:0007669"/>
    <property type="project" value="UniProtKB-ARBA"/>
</dbReference>
<dbReference type="InterPro" id="IPR030678">
    <property type="entry name" value="Peptide/Ni-bd"/>
</dbReference>
<proteinExistence type="predicted"/>
<dbReference type="EMBL" id="FONZ01000001">
    <property type="protein sequence ID" value="SFE81332.1"/>
    <property type="molecule type" value="Genomic_DNA"/>
</dbReference>
<dbReference type="CDD" id="cd08501">
    <property type="entry name" value="PBP2_Lpqw"/>
    <property type="match status" value="1"/>
</dbReference>
<dbReference type="OrthoDB" id="7888869at2"/>
<keyword evidence="5" id="KW-1185">Reference proteome</keyword>
<feature type="domain" description="Solute-binding protein family 5" evidence="3">
    <location>
        <begin position="123"/>
        <end position="508"/>
    </location>
</feature>
<dbReference type="RefSeq" id="WP_093374914.1">
    <property type="nucleotide sequence ID" value="NZ_BNAN01000001.1"/>
</dbReference>
<feature type="signal peptide" evidence="2">
    <location>
        <begin position="1"/>
        <end position="22"/>
    </location>
</feature>
<dbReference type="GO" id="GO:1904680">
    <property type="term" value="F:peptide transmembrane transporter activity"/>
    <property type="evidence" value="ECO:0007669"/>
    <property type="project" value="TreeGrafter"/>
</dbReference>
<dbReference type="PANTHER" id="PTHR30290">
    <property type="entry name" value="PERIPLASMIC BINDING COMPONENT OF ABC TRANSPORTER"/>
    <property type="match status" value="1"/>
</dbReference>
<dbReference type="GO" id="GO:0043190">
    <property type="term" value="C:ATP-binding cassette (ABC) transporter complex"/>
    <property type="evidence" value="ECO:0007669"/>
    <property type="project" value="InterPro"/>
</dbReference>
<dbReference type="Pfam" id="PF00496">
    <property type="entry name" value="SBP_bac_5"/>
    <property type="match status" value="1"/>
</dbReference>
<dbReference type="Proteomes" id="UP000198520">
    <property type="component" value="Unassembled WGS sequence"/>
</dbReference>
<feature type="region of interest" description="Disordered" evidence="1">
    <location>
        <begin position="25"/>
        <end position="56"/>
    </location>
</feature>
<dbReference type="SUPFAM" id="SSF53850">
    <property type="entry name" value="Periplasmic binding protein-like II"/>
    <property type="match status" value="1"/>
</dbReference>
<accession>A0A1I2DKZ9</accession>
<dbReference type="GO" id="GO:0015833">
    <property type="term" value="P:peptide transport"/>
    <property type="evidence" value="ECO:0007669"/>
    <property type="project" value="TreeGrafter"/>
</dbReference>